<evidence type="ECO:0000313" key="2">
    <source>
        <dbReference type="EMBL" id="GJF11521.1"/>
    </source>
</evidence>
<protein>
    <recommendedName>
        <fullName evidence="1">UspA domain-containing protein</fullName>
    </recommendedName>
</protein>
<organism evidence="2 3">
    <name type="scientific">Mycolicibacterium cyprinidarum</name>
    <dbReference type="NCBI Taxonomy" id="2860311"/>
    <lineage>
        <taxon>Bacteria</taxon>
        <taxon>Bacillati</taxon>
        <taxon>Actinomycetota</taxon>
        <taxon>Actinomycetes</taxon>
        <taxon>Mycobacteriales</taxon>
        <taxon>Mycobacteriaceae</taxon>
        <taxon>Mycolicibacterium</taxon>
    </lineage>
</organism>
<dbReference type="InterPro" id="IPR006016">
    <property type="entry name" value="UspA"/>
</dbReference>
<dbReference type="Pfam" id="PF00582">
    <property type="entry name" value="Usp"/>
    <property type="match status" value="1"/>
</dbReference>
<accession>A0ABQ4V6L2</accession>
<evidence type="ECO:0000259" key="1">
    <source>
        <dbReference type="Pfam" id="PF00582"/>
    </source>
</evidence>
<proteinExistence type="predicted"/>
<dbReference type="Gene3D" id="3.40.50.12370">
    <property type="match status" value="1"/>
</dbReference>
<evidence type="ECO:0000313" key="3">
    <source>
        <dbReference type="Proteomes" id="UP001060504"/>
    </source>
</evidence>
<comment type="caution">
    <text evidence="2">The sequence shown here is derived from an EMBL/GenBank/DDBJ whole genome shotgun (WGS) entry which is preliminary data.</text>
</comment>
<dbReference type="SUPFAM" id="SSF52402">
    <property type="entry name" value="Adenine nucleotide alpha hydrolases-like"/>
    <property type="match status" value="1"/>
</dbReference>
<feature type="domain" description="UspA" evidence="1">
    <location>
        <begin position="67"/>
        <end position="149"/>
    </location>
</feature>
<dbReference type="Proteomes" id="UP001060504">
    <property type="component" value="Unassembled WGS sequence"/>
</dbReference>
<reference evidence="2 3" key="1">
    <citation type="submission" date="2021-08" db="EMBL/GenBank/DDBJ databases">
        <title>Draft genome sequence of Mycolicibacterium sp. NGTWS1702 strain.</title>
        <authorList>
            <person name="Matsumoto M."/>
            <person name="Tang B.C.C."/>
            <person name="Machida Y."/>
            <person name="Matoyama H."/>
            <person name="Kishihara T."/>
            <person name="Sato S."/>
            <person name="Kondo I."/>
            <person name="Sano M."/>
            <person name="Kato G."/>
        </authorList>
    </citation>
    <scope>NUCLEOTIDE SEQUENCE [LARGE SCALE GENOMIC DNA]</scope>
    <source>
        <strain evidence="2 3">NGTWSNA01</strain>
    </source>
</reference>
<dbReference type="EMBL" id="BPRH01003995">
    <property type="protein sequence ID" value="GJF11521.1"/>
    <property type="molecule type" value="Genomic_DNA"/>
</dbReference>
<gene>
    <name evidence="2" type="ORF">NGTWS1702_38180</name>
</gene>
<keyword evidence="3" id="KW-1185">Reference proteome</keyword>
<dbReference type="CDD" id="cd00293">
    <property type="entry name" value="USP-like"/>
    <property type="match status" value="1"/>
</dbReference>
<name>A0ABQ4V6L2_9MYCO</name>
<sequence>MTARVVAWLSEGTWQAVVDTVATTLKTMSTSPEVVLLYVLDGQVGEAVHGAFGGLLGRGMRERDPGTAVADAAREAAWQLLDEAHRRLEASAERVVRSGRIEREVVAACAGADLLVCARDGDRSRLGPHSLGHNTRFVVDHAPCAVLLIWPDATPGLGSIPPHPEDRPGAR</sequence>